<dbReference type="PANTHER" id="PTHR10489">
    <property type="entry name" value="CELL ADHESION MOLECULE"/>
    <property type="match status" value="1"/>
</dbReference>
<feature type="transmembrane region" description="Helical" evidence="11">
    <location>
        <begin position="266"/>
        <end position="287"/>
    </location>
</feature>
<evidence type="ECO:0000313" key="13">
    <source>
        <dbReference type="Ensembl" id="ENSORLP00015012682.1"/>
    </source>
</evidence>
<keyword evidence="9 10" id="KW-0807">Transducer</keyword>
<proteinExistence type="inferred from homology"/>
<evidence type="ECO:0000256" key="10">
    <source>
        <dbReference type="RuleBase" id="RU000688"/>
    </source>
</evidence>
<feature type="transmembrane region" description="Helical" evidence="11">
    <location>
        <begin position="92"/>
        <end position="113"/>
    </location>
</feature>
<dbReference type="GO" id="GO:0004930">
    <property type="term" value="F:G protein-coupled receptor activity"/>
    <property type="evidence" value="ECO:0007669"/>
    <property type="project" value="UniProtKB-KW"/>
</dbReference>
<dbReference type="PANTHER" id="PTHR10489:SF954">
    <property type="entry name" value="G PROTEIN-COUPLED RECEPTOR 25"/>
    <property type="match status" value="1"/>
</dbReference>
<dbReference type="GO" id="GO:0016020">
    <property type="term" value="C:membrane"/>
    <property type="evidence" value="ECO:0007669"/>
    <property type="project" value="UniProtKB-SubCell"/>
</dbReference>
<keyword evidence="3 11" id="KW-1133">Transmembrane helix</keyword>
<dbReference type="PRINTS" id="PR00237">
    <property type="entry name" value="GPCRRHODOPSN"/>
</dbReference>
<name>A0A3P9HY80_ORYLA</name>
<dbReference type="Ensembl" id="ENSORLT00015032737.1">
    <property type="protein sequence ID" value="ENSORLP00015012682.1"/>
    <property type="gene ID" value="ENSORLG00015013542.1"/>
</dbReference>
<evidence type="ECO:0000256" key="7">
    <source>
        <dbReference type="ARBA" id="ARBA00023170"/>
    </source>
</evidence>
<reference evidence="13" key="3">
    <citation type="submission" date="2025-08" db="UniProtKB">
        <authorList>
            <consortium name="Ensembl"/>
        </authorList>
    </citation>
    <scope>IDENTIFICATION</scope>
    <source>
        <strain evidence="13">HSOK</strain>
    </source>
</reference>
<evidence type="ECO:0000256" key="5">
    <source>
        <dbReference type="ARBA" id="ARBA00023136"/>
    </source>
</evidence>
<dbReference type="PROSITE" id="PS50262">
    <property type="entry name" value="G_PROTEIN_RECEP_F1_2"/>
    <property type="match status" value="1"/>
</dbReference>
<evidence type="ECO:0000256" key="2">
    <source>
        <dbReference type="ARBA" id="ARBA00022692"/>
    </source>
</evidence>
<reference evidence="13 14" key="2">
    <citation type="submission" date="2017-04" db="EMBL/GenBank/DDBJ databases">
        <title>CpG methylation of centromeres and impact of large insertions on vertebrate speciation.</title>
        <authorList>
            <person name="Ichikawa K."/>
            <person name="Yoshimura J."/>
            <person name="Morishita S."/>
        </authorList>
    </citation>
    <scope>NUCLEOTIDE SEQUENCE</scope>
    <source>
        <strain evidence="13 14">HSOK</strain>
    </source>
</reference>
<dbReference type="PRINTS" id="PR00241">
    <property type="entry name" value="ANGIOTENSINR"/>
</dbReference>
<evidence type="ECO:0000256" key="3">
    <source>
        <dbReference type="ARBA" id="ARBA00022989"/>
    </source>
</evidence>
<comment type="similarity">
    <text evidence="10">Belongs to the G-protein coupled receptor 1 family.</text>
</comment>
<evidence type="ECO:0000256" key="1">
    <source>
        <dbReference type="ARBA" id="ARBA00004141"/>
    </source>
</evidence>
<feature type="transmembrane region" description="Helical" evidence="11">
    <location>
        <begin position="313"/>
        <end position="334"/>
    </location>
</feature>
<feature type="domain" description="G-protein coupled receptors family 1 profile" evidence="12">
    <location>
        <begin position="71"/>
        <end position="331"/>
    </location>
</feature>
<protein>
    <submittedName>
        <fullName evidence="13">G protein-coupled receptor 25</fullName>
    </submittedName>
</protein>
<evidence type="ECO:0000313" key="14">
    <source>
        <dbReference type="Proteomes" id="UP000265200"/>
    </source>
</evidence>
<dbReference type="InterPro" id="IPR050119">
    <property type="entry name" value="CCR1-9-like"/>
</dbReference>
<organism evidence="13 14">
    <name type="scientific">Oryzias latipes</name>
    <name type="common">Japanese rice fish</name>
    <name type="synonym">Japanese killifish</name>
    <dbReference type="NCBI Taxonomy" id="8090"/>
    <lineage>
        <taxon>Eukaryota</taxon>
        <taxon>Metazoa</taxon>
        <taxon>Chordata</taxon>
        <taxon>Craniata</taxon>
        <taxon>Vertebrata</taxon>
        <taxon>Euteleostomi</taxon>
        <taxon>Actinopterygii</taxon>
        <taxon>Neopterygii</taxon>
        <taxon>Teleostei</taxon>
        <taxon>Neoteleostei</taxon>
        <taxon>Acanthomorphata</taxon>
        <taxon>Ovalentaria</taxon>
        <taxon>Atherinomorphae</taxon>
        <taxon>Beloniformes</taxon>
        <taxon>Adrianichthyidae</taxon>
        <taxon>Oryziinae</taxon>
        <taxon>Oryzias</taxon>
    </lineage>
</organism>
<feature type="transmembrane region" description="Helical" evidence="11">
    <location>
        <begin position="173"/>
        <end position="196"/>
    </location>
</feature>
<dbReference type="InterPro" id="IPR017452">
    <property type="entry name" value="GPCR_Rhodpsn_7TM"/>
</dbReference>
<dbReference type="Pfam" id="PF00001">
    <property type="entry name" value="7tm_1"/>
    <property type="match status" value="1"/>
</dbReference>
<keyword evidence="2 10" id="KW-0812">Transmembrane</keyword>
<evidence type="ECO:0000256" key="4">
    <source>
        <dbReference type="ARBA" id="ARBA00023040"/>
    </source>
</evidence>
<comment type="subcellular location">
    <subcellularLocation>
        <location evidence="1">Membrane</location>
        <topology evidence="1">Multi-pass membrane protein</topology>
    </subcellularLocation>
</comment>
<evidence type="ECO:0000256" key="9">
    <source>
        <dbReference type="ARBA" id="ARBA00023224"/>
    </source>
</evidence>
<evidence type="ECO:0000256" key="11">
    <source>
        <dbReference type="SAM" id="Phobius"/>
    </source>
</evidence>
<dbReference type="SUPFAM" id="SSF81321">
    <property type="entry name" value="Family A G protein-coupled receptor-like"/>
    <property type="match status" value="1"/>
</dbReference>
<dbReference type="InterPro" id="IPR000248">
    <property type="entry name" value="ATII_rcpt"/>
</dbReference>
<sequence length="395" mass="45741">MKHSKKIYFLQSLTIITTTEYFSDEYYYYNYTDENETNLDGPEICASSNFYGSHIFLPVMYYLIFFTGFWGNLFVISVVVSKGKHRGRLVDIFVVNLAVADLIFVLTLPLWAISASQNNHWNFGSASNWLCKLSSYIISVNRFSNIFFLTCMSIDRYLVIVKLMDSRYLRRSWCIIATCIAVWITSLVLGIPSLVYREVETYDQSQACLEDSSSTFFLVTNLMMAFLTFVFPVLIIVLCYGTIIMHLNKHCSAVGNPRAEARRRHSLKMVLCIIIAFVVSWLPYNIFKSFNIISRLSQAQVGCETQYVQNNGLLISCCMAFFNSCVNPVIYFVLDHNFRQRAGMLYHSCKGKPQMLQSFNSSITFTNEHRTHRDRQNILNLFFYQQSIFFSSELD</sequence>
<keyword evidence="7 10" id="KW-0675">Receptor</keyword>
<keyword evidence="5 11" id="KW-0472">Membrane</keyword>
<evidence type="ECO:0000256" key="8">
    <source>
        <dbReference type="ARBA" id="ARBA00023180"/>
    </source>
</evidence>
<evidence type="ECO:0000259" key="12">
    <source>
        <dbReference type="PROSITE" id="PS50262"/>
    </source>
</evidence>
<dbReference type="InterPro" id="IPR000276">
    <property type="entry name" value="GPCR_Rhodpsn"/>
</dbReference>
<dbReference type="Gene3D" id="1.20.1070.10">
    <property type="entry name" value="Rhodopsin 7-helix transmembrane proteins"/>
    <property type="match status" value="1"/>
</dbReference>
<feature type="transmembrane region" description="Helical" evidence="11">
    <location>
        <begin position="216"/>
        <end position="245"/>
    </location>
</feature>
<evidence type="ECO:0000256" key="6">
    <source>
        <dbReference type="ARBA" id="ARBA00023157"/>
    </source>
</evidence>
<keyword evidence="4 10" id="KW-0297">G-protein coupled receptor</keyword>
<reference evidence="13" key="4">
    <citation type="submission" date="2025-09" db="UniProtKB">
        <authorList>
            <consortium name="Ensembl"/>
        </authorList>
    </citation>
    <scope>IDENTIFICATION</scope>
    <source>
        <strain evidence="13">HSOK</strain>
    </source>
</reference>
<dbReference type="AlphaFoldDB" id="A0A3P9HY80"/>
<feature type="transmembrane region" description="Helical" evidence="11">
    <location>
        <begin position="133"/>
        <end position="152"/>
    </location>
</feature>
<feature type="transmembrane region" description="Helical" evidence="11">
    <location>
        <begin position="59"/>
        <end position="80"/>
    </location>
</feature>
<dbReference type="PROSITE" id="PS00237">
    <property type="entry name" value="G_PROTEIN_RECEP_F1_1"/>
    <property type="match status" value="1"/>
</dbReference>
<keyword evidence="6" id="KW-1015">Disulfide bond</keyword>
<dbReference type="Proteomes" id="UP000265200">
    <property type="component" value="Chromosome 5"/>
</dbReference>
<accession>A0A3P9HY80</accession>
<reference key="1">
    <citation type="journal article" date="2007" name="Nature">
        <title>The medaka draft genome and insights into vertebrate genome evolution.</title>
        <authorList>
            <person name="Kasahara M."/>
            <person name="Naruse K."/>
            <person name="Sasaki S."/>
            <person name="Nakatani Y."/>
            <person name="Qu W."/>
            <person name="Ahsan B."/>
            <person name="Yamada T."/>
            <person name="Nagayasu Y."/>
            <person name="Doi K."/>
            <person name="Kasai Y."/>
            <person name="Jindo T."/>
            <person name="Kobayashi D."/>
            <person name="Shimada A."/>
            <person name="Toyoda A."/>
            <person name="Kuroki Y."/>
            <person name="Fujiyama A."/>
            <person name="Sasaki T."/>
            <person name="Shimizu A."/>
            <person name="Asakawa S."/>
            <person name="Shimizu N."/>
            <person name="Hashimoto S."/>
            <person name="Yang J."/>
            <person name="Lee Y."/>
            <person name="Matsushima K."/>
            <person name="Sugano S."/>
            <person name="Sakaizumi M."/>
            <person name="Narita T."/>
            <person name="Ohishi K."/>
            <person name="Haga S."/>
            <person name="Ohta F."/>
            <person name="Nomoto H."/>
            <person name="Nogata K."/>
            <person name="Morishita T."/>
            <person name="Endo T."/>
            <person name="Shin-I T."/>
            <person name="Takeda H."/>
            <person name="Morishita S."/>
            <person name="Kohara Y."/>
        </authorList>
    </citation>
    <scope>NUCLEOTIDE SEQUENCE [LARGE SCALE GENOMIC DNA]</scope>
    <source>
        <strain>Hd-rR</strain>
    </source>
</reference>
<keyword evidence="8" id="KW-0325">Glycoprotein</keyword>